<evidence type="ECO:0000256" key="1">
    <source>
        <dbReference type="ARBA" id="ARBA00022475"/>
    </source>
</evidence>
<comment type="function">
    <text evidence="10">Cell wall formation. Catalyzes the transfer of a GlcNAc subunit on undecaprenyl-pyrophosphoryl-MurNAc-pentapeptide (lipid intermediate I) to form undecaprenyl-pyrophosphoryl-MurNAc-(pentapeptide)GlcNAc (lipid intermediate II).</text>
</comment>
<evidence type="ECO:0000256" key="7">
    <source>
        <dbReference type="ARBA" id="ARBA00023136"/>
    </source>
</evidence>
<reference evidence="13 14" key="1">
    <citation type="journal article" date="2005" name="Int. J. Syst. Evol. Microbiol.">
        <title>Nitrincola lacisaponensis gen. nov., sp. nov., a novel alkaliphilic bacterium isolated from an alkaline, saline lake.</title>
        <authorList>
            <person name="Dimitriu P.A."/>
            <person name="Shukla S.K."/>
            <person name="Conradt J."/>
            <person name="Marquez M.C."/>
            <person name="Ventosa A."/>
            <person name="Maglia A."/>
            <person name="Peyton B.M."/>
            <person name="Pinkart H.C."/>
            <person name="Mormile M.R."/>
        </authorList>
    </citation>
    <scope>NUCLEOTIDE SEQUENCE [LARGE SCALE GENOMIC DNA]</scope>
    <source>
        <strain evidence="13 14">4CA</strain>
    </source>
</reference>
<dbReference type="GO" id="GO:0005886">
    <property type="term" value="C:plasma membrane"/>
    <property type="evidence" value="ECO:0007669"/>
    <property type="project" value="UniProtKB-SubCell"/>
</dbReference>
<dbReference type="EC" id="2.4.1.227" evidence="10"/>
<keyword evidence="14" id="KW-1185">Reference proteome</keyword>
<evidence type="ECO:0000256" key="9">
    <source>
        <dbReference type="ARBA" id="ARBA00023316"/>
    </source>
</evidence>
<accession>A0A063Y5J8</accession>
<evidence type="ECO:0000259" key="11">
    <source>
        <dbReference type="Pfam" id="PF03033"/>
    </source>
</evidence>
<dbReference type="GO" id="GO:0071555">
    <property type="term" value="P:cell wall organization"/>
    <property type="evidence" value="ECO:0007669"/>
    <property type="project" value="UniProtKB-KW"/>
</dbReference>
<dbReference type="InterPro" id="IPR004276">
    <property type="entry name" value="GlycoTrans_28_N"/>
</dbReference>
<evidence type="ECO:0000256" key="8">
    <source>
        <dbReference type="ARBA" id="ARBA00023306"/>
    </source>
</evidence>
<dbReference type="EMBL" id="JMSZ01000015">
    <property type="protein sequence ID" value="KDE40944.1"/>
    <property type="molecule type" value="Genomic_DNA"/>
</dbReference>
<dbReference type="InterPro" id="IPR007235">
    <property type="entry name" value="Glyco_trans_28_C"/>
</dbReference>
<keyword evidence="6 10" id="KW-0573">Peptidoglycan synthesis</keyword>
<evidence type="ECO:0000256" key="4">
    <source>
        <dbReference type="ARBA" id="ARBA00022679"/>
    </source>
</evidence>
<feature type="binding site" evidence="10">
    <location>
        <begin position="268"/>
        <end position="273"/>
    </location>
    <ligand>
        <name>UDP-N-acetyl-alpha-D-glucosamine</name>
        <dbReference type="ChEBI" id="CHEBI:57705"/>
    </ligand>
</feature>
<dbReference type="Pfam" id="PF03033">
    <property type="entry name" value="Glyco_transf_28"/>
    <property type="match status" value="1"/>
</dbReference>
<dbReference type="NCBIfam" id="TIGR01133">
    <property type="entry name" value="murG"/>
    <property type="match status" value="1"/>
</dbReference>
<dbReference type="PANTHER" id="PTHR21015:SF22">
    <property type="entry name" value="GLYCOSYLTRANSFERASE"/>
    <property type="match status" value="1"/>
</dbReference>
<keyword evidence="4 10" id="KW-0808">Transferase</keyword>
<dbReference type="Proteomes" id="UP000027318">
    <property type="component" value="Unassembled WGS sequence"/>
</dbReference>
<feature type="binding site" evidence="10">
    <location>
        <begin position="16"/>
        <end position="18"/>
    </location>
    <ligand>
        <name>UDP-N-acetyl-alpha-D-glucosamine</name>
        <dbReference type="ChEBI" id="CHEBI:57705"/>
    </ligand>
</feature>
<dbReference type="PANTHER" id="PTHR21015">
    <property type="entry name" value="UDP-N-ACETYLGLUCOSAMINE--N-ACETYLMURAMYL-(PENTAPEPTIDE) PYROPHOSPHORYL-UNDECAPRENOL N-ACETYLGLUCOSAMINE TRANSFERASE 1"/>
    <property type="match status" value="1"/>
</dbReference>
<dbReference type="GO" id="GO:0005975">
    <property type="term" value="P:carbohydrate metabolic process"/>
    <property type="evidence" value="ECO:0007669"/>
    <property type="project" value="InterPro"/>
</dbReference>
<feature type="binding site" evidence="10">
    <location>
        <position position="128"/>
    </location>
    <ligand>
        <name>UDP-N-acetyl-alpha-D-glucosamine</name>
        <dbReference type="ChEBI" id="CHEBI:57705"/>
    </ligand>
</feature>
<feature type="binding site" evidence="10">
    <location>
        <position position="294"/>
    </location>
    <ligand>
        <name>UDP-N-acetyl-alpha-D-glucosamine</name>
        <dbReference type="ChEBI" id="CHEBI:57705"/>
    </ligand>
</feature>
<organism evidence="13 14">
    <name type="scientific">Nitrincola lacisaponensis</name>
    <dbReference type="NCBI Taxonomy" id="267850"/>
    <lineage>
        <taxon>Bacteria</taxon>
        <taxon>Pseudomonadati</taxon>
        <taxon>Pseudomonadota</taxon>
        <taxon>Gammaproteobacteria</taxon>
        <taxon>Oceanospirillales</taxon>
        <taxon>Oceanospirillaceae</taxon>
        <taxon>Nitrincola</taxon>
    </lineage>
</organism>
<evidence type="ECO:0000256" key="2">
    <source>
        <dbReference type="ARBA" id="ARBA00022618"/>
    </source>
</evidence>
<feature type="binding site" evidence="10">
    <location>
        <position position="167"/>
    </location>
    <ligand>
        <name>UDP-N-acetyl-alpha-D-glucosamine</name>
        <dbReference type="ChEBI" id="CHEBI:57705"/>
    </ligand>
</feature>
<feature type="binding site" evidence="10">
    <location>
        <position position="249"/>
    </location>
    <ligand>
        <name>UDP-N-acetyl-alpha-D-glucosamine</name>
        <dbReference type="ChEBI" id="CHEBI:57705"/>
    </ligand>
</feature>
<dbReference type="SUPFAM" id="SSF53756">
    <property type="entry name" value="UDP-Glycosyltransferase/glycogen phosphorylase"/>
    <property type="match status" value="1"/>
</dbReference>
<dbReference type="Gene3D" id="3.40.50.2000">
    <property type="entry name" value="Glycogen Phosphorylase B"/>
    <property type="match status" value="2"/>
</dbReference>
<dbReference type="RefSeq" id="WP_036543792.1">
    <property type="nucleotide sequence ID" value="NZ_JMSZ01000015.1"/>
</dbReference>
<evidence type="ECO:0000256" key="5">
    <source>
        <dbReference type="ARBA" id="ARBA00022960"/>
    </source>
</evidence>
<keyword evidence="3 10" id="KW-0328">Glycosyltransferase</keyword>
<evidence type="ECO:0000256" key="3">
    <source>
        <dbReference type="ARBA" id="ARBA00022676"/>
    </source>
</evidence>
<dbReference type="AlphaFoldDB" id="A0A063Y5J8"/>
<feature type="binding site" evidence="10">
    <location>
        <position position="195"/>
    </location>
    <ligand>
        <name>UDP-N-acetyl-alpha-D-glucosamine</name>
        <dbReference type="ChEBI" id="CHEBI:57705"/>
    </ligand>
</feature>
<dbReference type="GO" id="GO:0009252">
    <property type="term" value="P:peptidoglycan biosynthetic process"/>
    <property type="evidence" value="ECO:0007669"/>
    <property type="project" value="UniProtKB-UniRule"/>
</dbReference>
<keyword evidence="8 10" id="KW-0131">Cell cycle</keyword>
<comment type="subcellular location">
    <subcellularLocation>
        <location evidence="10">Cell membrane</location>
        <topology evidence="10">Peripheral membrane protein</topology>
        <orientation evidence="10">Cytoplasmic side</orientation>
    </subcellularLocation>
</comment>
<dbReference type="InterPro" id="IPR006009">
    <property type="entry name" value="GlcNAc_MurG"/>
</dbReference>
<dbReference type="GO" id="GO:0050511">
    <property type="term" value="F:undecaprenyldiphospho-muramoylpentapeptide beta-N-acetylglucosaminyltransferase activity"/>
    <property type="evidence" value="ECO:0007669"/>
    <property type="project" value="UniProtKB-UniRule"/>
</dbReference>
<sequence>MTIKHSKTLLVMAGGTGGHVFPALATADLLRQQGVHVEWLGTERGIEARVVPAADIKLNTIPVAGLRGKGVLRMLTAPFNLLKATLAARKVIKQVKPDAVLGMGGFASGPGGLAAWLMGIPVVIHEQNAIPGMTNKVLARIATRVLQAFPGAFAECSPEDTLGNPVRGPILELPAPAERMAEREGPIRVLVVGGSLGAQAINERLPEALAQLPAEQRPVVWHQTGQTHHKATLAAYQRLGVDAQVVPFIEQMDEAFGWADLVICRSGALTVSELAIAGVAAVLVPFPFAVDDHQTANAQFLVDAGAAERIQQEALTAERLVQMLQQFNQRDRLLQMAQLARKQGKPDAGKQLAEVCLEVMA</sequence>
<keyword evidence="2 10" id="KW-0132">Cell division</keyword>
<keyword evidence="7 10" id="KW-0472">Membrane</keyword>
<evidence type="ECO:0000259" key="12">
    <source>
        <dbReference type="Pfam" id="PF04101"/>
    </source>
</evidence>
<evidence type="ECO:0000256" key="10">
    <source>
        <dbReference type="HAMAP-Rule" id="MF_00033"/>
    </source>
</evidence>
<dbReference type="UniPathway" id="UPA00219"/>
<keyword evidence="9 10" id="KW-0961">Cell wall biogenesis/degradation</keyword>
<feature type="domain" description="Glycosyltransferase family 28 N-terminal" evidence="11">
    <location>
        <begin position="10"/>
        <end position="146"/>
    </location>
</feature>
<dbReference type="OrthoDB" id="9808936at2"/>
<dbReference type="STRING" id="267850.ADINL_0593"/>
<gene>
    <name evidence="10" type="primary">murG</name>
    <name evidence="13" type="ORF">ADINL_0593</name>
</gene>
<dbReference type="GO" id="GO:0051991">
    <property type="term" value="F:UDP-N-acetyl-D-glucosamine:N-acetylmuramoyl-L-alanyl-D-glutamyl-meso-2,6-diaminopimelyl-D-alanyl-D-alanine-diphosphoundecaprenol 4-beta-N-acetylglucosaminlytransferase activity"/>
    <property type="evidence" value="ECO:0007669"/>
    <property type="project" value="RHEA"/>
</dbReference>
<evidence type="ECO:0000313" key="13">
    <source>
        <dbReference type="EMBL" id="KDE40944.1"/>
    </source>
</evidence>
<dbReference type="PATRIC" id="fig|267850.7.peg.587"/>
<dbReference type="GO" id="GO:0008360">
    <property type="term" value="P:regulation of cell shape"/>
    <property type="evidence" value="ECO:0007669"/>
    <property type="project" value="UniProtKB-KW"/>
</dbReference>
<dbReference type="CDD" id="cd03785">
    <property type="entry name" value="GT28_MurG"/>
    <property type="match status" value="1"/>
</dbReference>
<comment type="pathway">
    <text evidence="10">Cell wall biogenesis; peptidoglycan biosynthesis.</text>
</comment>
<dbReference type="HAMAP" id="MF_00033">
    <property type="entry name" value="MurG"/>
    <property type="match status" value="1"/>
</dbReference>
<proteinExistence type="inferred from homology"/>
<keyword evidence="5 10" id="KW-0133">Cell shape</keyword>
<name>A0A063Y5J8_9GAMM</name>
<evidence type="ECO:0000313" key="14">
    <source>
        <dbReference type="Proteomes" id="UP000027318"/>
    </source>
</evidence>
<comment type="catalytic activity">
    <reaction evidence="10">
        <text>di-trans,octa-cis-undecaprenyl diphospho-N-acetyl-alpha-D-muramoyl-L-alanyl-D-glutamyl-meso-2,6-diaminopimeloyl-D-alanyl-D-alanine + UDP-N-acetyl-alpha-D-glucosamine = di-trans,octa-cis-undecaprenyl diphospho-[N-acetyl-alpha-D-glucosaminyl-(1-&gt;4)]-N-acetyl-alpha-D-muramoyl-L-alanyl-D-glutamyl-meso-2,6-diaminopimeloyl-D-alanyl-D-alanine + UDP + H(+)</text>
        <dbReference type="Rhea" id="RHEA:31227"/>
        <dbReference type="ChEBI" id="CHEBI:15378"/>
        <dbReference type="ChEBI" id="CHEBI:57705"/>
        <dbReference type="ChEBI" id="CHEBI:58223"/>
        <dbReference type="ChEBI" id="CHEBI:61387"/>
        <dbReference type="ChEBI" id="CHEBI:61388"/>
        <dbReference type="EC" id="2.4.1.227"/>
    </reaction>
</comment>
<comment type="similarity">
    <text evidence="10">Belongs to the glycosyltransferase 28 family. MurG subfamily.</text>
</comment>
<feature type="domain" description="Glycosyl transferase family 28 C-terminal" evidence="12">
    <location>
        <begin position="189"/>
        <end position="351"/>
    </location>
</feature>
<evidence type="ECO:0000256" key="6">
    <source>
        <dbReference type="ARBA" id="ARBA00022984"/>
    </source>
</evidence>
<protein>
    <recommendedName>
        <fullName evidence="10">UDP-N-acetylglucosamine--N-acetylmuramyl-(pentapeptide) pyrophosphoryl-undecaprenol N-acetylglucosamine transferase</fullName>
        <ecNumber evidence="10">2.4.1.227</ecNumber>
    </recommendedName>
    <alternativeName>
        <fullName evidence="10">Undecaprenyl-PP-MurNAc-pentapeptide-UDPGlcNAc GlcNAc transferase</fullName>
    </alternativeName>
</protein>
<dbReference type="Pfam" id="PF04101">
    <property type="entry name" value="Glyco_tran_28_C"/>
    <property type="match status" value="1"/>
</dbReference>
<keyword evidence="1 10" id="KW-1003">Cell membrane</keyword>
<dbReference type="GO" id="GO:0051301">
    <property type="term" value="P:cell division"/>
    <property type="evidence" value="ECO:0007669"/>
    <property type="project" value="UniProtKB-KW"/>
</dbReference>
<comment type="caution">
    <text evidence="13">The sequence shown here is derived from an EMBL/GenBank/DDBJ whole genome shotgun (WGS) entry which is preliminary data.</text>
</comment>